<evidence type="ECO:0000256" key="8">
    <source>
        <dbReference type="ARBA" id="ARBA00022723"/>
    </source>
</evidence>
<evidence type="ECO:0000256" key="5">
    <source>
        <dbReference type="ARBA" id="ARBA00007579"/>
    </source>
</evidence>
<dbReference type="NCBIfam" id="TIGR02150">
    <property type="entry name" value="IPP_isom_1"/>
    <property type="match status" value="1"/>
</dbReference>
<dbReference type="InterPro" id="IPR015797">
    <property type="entry name" value="NUDIX_hydrolase-like_dom_sf"/>
</dbReference>
<evidence type="ECO:0000256" key="10">
    <source>
        <dbReference type="ARBA" id="ARBA00022842"/>
    </source>
</evidence>
<dbReference type="Proteomes" id="UP000005408">
    <property type="component" value="Unassembled WGS sequence"/>
</dbReference>
<evidence type="ECO:0000313" key="17">
    <source>
        <dbReference type="Proteomes" id="UP000005408"/>
    </source>
</evidence>
<proteinExistence type="inferred from homology"/>
<comment type="catalytic activity">
    <reaction evidence="1">
        <text>isopentenyl diphosphate = dimethylallyl diphosphate</text>
        <dbReference type="Rhea" id="RHEA:23284"/>
        <dbReference type="ChEBI" id="CHEBI:57623"/>
        <dbReference type="ChEBI" id="CHEBI:128769"/>
        <dbReference type="EC" id="5.3.3.2"/>
    </reaction>
</comment>
<evidence type="ECO:0000256" key="2">
    <source>
        <dbReference type="ARBA" id="ARBA00001946"/>
    </source>
</evidence>
<evidence type="ECO:0000256" key="14">
    <source>
        <dbReference type="ARBA" id="ARBA00023235"/>
    </source>
</evidence>
<evidence type="ECO:0000259" key="15">
    <source>
        <dbReference type="PROSITE" id="PS51462"/>
    </source>
</evidence>
<keyword evidence="13" id="KW-0414">Isoprene biosynthesis</keyword>
<keyword evidence="12" id="KW-0443">Lipid metabolism</keyword>
<dbReference type="SUPFAM" id="SSF55811">
    <property type="entry name" value="Nudix"/>
    <property type="match status" value="1"/>
</dbReference>
<keyword evidence="9" id="KW-0756">Sterol biosynthesis</keyword>
<dbReference type="InterPro" id="IPR000086">
    <property type="entry name" value="NUDIX_hydrolase_dom"/>
</dbReference>
<feature type="domain" description="Nudix hydrolase" evidence="15">
    <location>
        <begin position="75"/>
        <end position="228"/>
    </location>
</feature>
<keyword evidence="9" id="KW-1207">Sterol metabolism</keyword>
<evidence type="ECO:0000256" key="13">
    <source>
        <dbReference type="ARBA" id="ARBA00023229"/>
    </source>
</evidence>
<keyword evidence="10" id="KW-0460">Magnesium</keyword>
<reference evidence="16" key="1">
    <citation type="submission" date="2022-08" db="UniProtKB">
        <authorList>
            <consortium name="EnsemblMetazoa"/>
        </authorList>
    </citation>
    <scope>IDENTIFICATION</scope>
    <source>
        <strain evidence="16">05x7-T-G4-1.051#20</strain>
    </source>
</reference>
<dbReference type="GO" id="GO:0004452">
    <property type="term" value="F:isopentenyl-diphosphate delta-isomerase activity"/>
    <property type="evidence" value="ECO:0007669"/>
    <property type="project" value="UniProtKB-EC"/>
</dbReference>
<keyword evidence="8" id="KW-0479">Metal-binding</keyword>
<protein>
    <recommendedName>
        <fullName evidence="6">isopentenyl-diphosphate Delta-isomerase</fullName>
        <ecNumber evidence="6">5.3.3.2</ecNumber>
    </recommendedName>
</protein>
<organism evidence="16 17">
    <name type="scientific">Magallana gigas</name>
    <name type="common">Pacific oyster</name>
    <name type="synonym">Crassostrea gigas</name>
    <dbReference type="NCBI Taxonomy" id="29159"/>
    <lineage>
        <taxon>Eukaryota</taxon>
        <taxon>Metazoa</taxon>
        <taxon>Spiralia</taxon>
        <taxon>Lophotrochozoa</taxon>
        <taxon>Mollusca</taxon>
        <taxon>Bivalvia</taxon>
        <taxon>Autobranchia</taxon>
        <taxon>Pteriomorphia</taxon>
        <taxon>Ostreida</taxon>
        <taxon>Ostreoidea</taxon>
        <taxon>Ostreidae</taxon>
        <taxon>Magallana</taxon>
    </lineage>
</organism>
<dbReference type="PIRSF" id="PIRSF018427">
    <property type="entry name" value="Isopntndiph_ism"/>
    <property type="match status" value="1"/>
</dbReference>
<sequence>MFLCKKTWILTNREITWSTLKKALSTMADSVLHGYDDTQVALMGEECILIDRNDNVTGSASKKTCHLMENINKGMLHRAFSVFLFNSDGHLLLQQRSQAKITFPGHFTNTCCSHPLHSPAELEDNGAIGVKRAAQRKLQHELGIDPRQLSIDNLHYLTRVHYLAENAPDRGTWGEHEIDYILIAQKDVDVTPNLNEVESYTYVSQEQLRKMIEKSQVGNSLITPWFRLIEDRLLMGWWNNLHNIQQCRDSQIHRFCDQ</sequence>
<dbReference type="InterPro" id="IPR011876">
    <property type="entry name" value="IsopentenylPP_isomerase_typ1"/>
</dbReference>
<dbReference type="FunFam" id="3.90.79.10:FF:000012">
    <property type="entry name" value="Isopentenyl-diphosphate Delta-isomerase 1"/>
    <property type="match status" value="1"/>
</dbReference>
<evidence type="ECO:0000256" key="6">
    <source>
        <dbReference type="ARBA" id="ARBA00012057"/>
    </source>
</evidence>
<keyword evidence="17" id="KW-1185">Reference proteome</keyword>
<keyword evidence="9" id="KW-0152">Cholesterol biosynthesis</keyword>
<evidence type="ECO:0000313" key="16">
    <source>
        <dbReference type="EnsemblMetazoa" id="G32684.1:cds"/>
    </source>
</evidence>
<dbReference type="PROSITE" id="PS51462">
    <property type="entry name" value="NUDIX"/>
    <property type="match status" value="1"/>
</dbReference>
<dbReference type="EC" id="5.3.3.2" evidence="6"/>
<keyword evidence="7" id="KW-0444">Lipid biosynthesis</keyword>
<dbReference type="AlphaFoldDB" id="A0A8W8MEY7"/>
<comment type="pathway">
    <text evidence="4">Isoprenoid biosynthesis; dimethylallyl diphosphate biosynthesis; dimethylallyl diphosphate from isopentenyl diphosphate: step 1/1.</text>
</comment>
<dbReference type="GO" id="GO:0006695">
    <property type="term" value="P:cholesterol biosynthetic process"/>
    <property type="evidence" value="ECO:0007669"/>
    <property type="project" value="UniProtKB-KW"/>
</dbReference>
<keyword evidence="14" id="KW-0413">Isomerase</keyword>
<evidence type="ECO:0000256" key="9">
    <source>
        <dbReference type="ARBA" id="ARBA00022778"/>
    </source>
</evidence>
<accession>A0A8W8MEY7</accession>
<evidence type="ECO:0000256" key="12">
    <source>
        <dbReference type="ARBA" id="ARBA00023098"/>
    </source>
</evidence>
<keyword evidence="9" id="KW-0153">Cholesterol metabolism</keyword>
<comment type="similarity">
    <text evidence="5">Belongs to the IPP isomerase type 1 family.</text>
</comment>
<comment type="cofactor">
    <cofactor evidence="2">
        <name>Mg(2+)</name>
        <dbReference type="ChEBI" id="CHEBI:18420"/>
    </cofactor>
</comment>
<evidence type="ECO:0000256" key="4">
    <source>
        <dbReference type="ARBA" id="ARBA00004826"/>
    </source>
</evidence>
<dbReference type="PANTHER" id="PTHR10885">
    <property type="entry name" value="ISOPENTENYL-DIPHOSPHATE DELTA-ISOMERASE"/>
    <property type="match status" value="1"/>
</dbReference>
<dbReference type="EnsemblMetazoa" id="G32684.1">
    <property type="protein sequence ID" value="G32684.1:cds"/>
    <property type="gene ID" value="G32684"/>
</dbReference>
<dbReference type="Pfam" id="PF00293">
    <property type="entry name" value="NUDIX"/>
    <property type="match status" value="1"/>
</dbReference>
<dbReference type="GO" id="GO:0005737">
    <property type="term" value="C:cytoplasm"/>
    <property type="evidence" value="ECO:0007669"/>
    <property type="project" value="TreeGrafter"/>
</dbReference>
<dbReference type="GO" id="GO:0009240">
    <property type="term" value="P:isopentenyl diphosphate biosynthetic process"/>
    <property type="evidence" value="ECO:0007669"/>
    <property type="project" value="TreeGrafter"/>
</dbReference>
<evidence type="ECO:0000256" key="1">
    <source>
        <dbReference type="ARBA" id="ARBA00000374"/>
    </source>
</evidence>
<dbReference type="PANTHER" id="PTHR10885:SF0">
    <property type="entry name" value="ISOPENTENYL-DIPHOSPHATE DELTA-ISOMERASE"/>
    <property type="match status" value="1"/>
</dbReference>
<name>A0A8W8MEY7_MAGGI</name>
<dbReference type="CDD" id="cd02885">
    <property type="entry name" value="NUDIX_IPP_Isomerase"/>
    <property type="match status" value="1"/>
</dbReference>
<evidence type="ECO:0000256" key="11">
    <source>
        <dbReference type="ARBA" id="ARBA00022955"/>
    </source>
</evidence>
<keyword evidence="9" id="KW-0753">Steroid metabolism</keyword>
<keyword evidence="11" id="KW-0752">Steroid biosynthesis</keyword>
<evidence type="ECO:0000256" key="3">
    <source>
        <dbReference type="ARBA" id="ARBA00003951"/>
    </source>
</evidence>
<evidence type="ECO:0000256" key="7">
    <source>
        <dbReference type="ARBA" id="ARBA00022516"/>
    </source>
</evidence>
<dbReference type="GO" id="GO:0046872">
    <property type="term" value="F:metal ion binding"/>
    <property type="evidence" value="ECO:0007669"/>
    <property type="project" value="UniProtKB-KW"/>
</dbReference>
<comment type="function">
    <text evidence="3">Catalyzes the 1,3-allylic rearrangement of the homoallylic substrate isopentenyl (IPP) to its highly electrophilic allylic isomer, dimethylallyl diphosphate (DMAPP).</text>
</comment>
<dbReference type="Gene3D" id="3.90.79.10">
    <property type="entry name" value="Nucleoside Triphosphate Pyrophosphohydrolase"/>
    <property type="match status" value="1"/>
</dbReference>